<keyword evidence="2" id="KW-1185">Reference proteome</keyword>
<gene>
    <name evidence="1" type="ORF">F9B74_03825</name>
</gene>
<proteinExistence type="predicted"/>
<dbReference type="AlphaFoldDB" id="A0A6L9Y5B3"/>
<evidence type="ECO:0000313" key="2">
    <source>
        <dbReference type="Proteomes" id="UP000477651"/>
    </source>
</evidence>
<sequence length="95" mass="11137">MKNWLFNDDPNVAVITTKNILLKKMDITRVFHDNDDGMWQFLDSSEDITENEVVIIALKEIINLDITINELCSLPLGWSACRDNKYSNWVRYNDE</sequence>
<accession>A0A6L9Y5B3</accession>
<dbReference type="RefSeq" id="WP_159990770.1">
    <property type="nucleotide sequence ID" value="NZ_CP047165.1"/>
</dbReference>
<protein>
    <recommendedName>
        <fullName evidence="3">DUF2185 domain-containing protein</fullName>
    </recommendedName>
</protein>
<evidence type="ECO:0000313" key="1">
    <source>
        <dbReference type="EMBL" id="NEN75456.1"/>
    </source>
</evidence>
<evidence type="ECO:0008006" key="3">
    <source>
        <dbReference type="Google" id="ProtNLM"/>
    </source>
</evidence>
<name>A0A6L9Y5B3_9BURK</name>
<organism evidence="1 2">
    <name type="scientific">Pelistega ratti</name>
    <dbReference type="NCBI Taxonomy" id="2652177"/>
    <lineage>
        <taxon>Bacteria</taxon>
        <taxon>Pseudomonadati</taxon>
        <taxon>Pseudomonadota</taxon>
        <taxon>Betaproteobacteria</taxon>
        <taxon>Burkholderiales</taxon>
        <taxon>Alcaligenaceae</taxon>
        <taxon>Pelistega</taxon>
    </lineage>
</organism>
<comment type="caution">
    <text evidence="1">The sequence shown here is derived from an EMBL/GenBank/DDBJ whole genome shotgun (WGS) entry which is preliminary data.</text>
</comment>
<dbReference type="Proteomes" id="UP000477651">
    <property type="component" value="Unassembled WGS sequence"/>
</dbReference>
<dbReference type="EMBL" id="JAAGYR010000005">
    <property type="protein sequence ID" value="NEN75456.1"/>
    <property type="molecule type" value="Genomic_DNA"/>
</dbReference>
<reference evidence="1 2" key="1">
    <citation type="submission" date="2020-02" db="EMBL/GenBank/DDBJ databases">
        <title>Pelistega sp. NLN82 were isolated from wild rodents of the Hainan Island.</title>
        <authorList>
            <person name="Niu N."/>
            <person name="Zhou J."/>
        </authorList>
    </citation>
    <scope>NUCLEOTIDE SEQUENCE [LARGE SCALE GENOMIC DNA]</scope>
    <source>
        <strain evidence="1 2">NLN82</strain>
    </source>
</reference>